<proteinExistence type="predicted"/>
<dbReference type="Proteomes" id="UP001190700">
    <property type="component" value="Unassembled WGS sequence"/>
</dbReference>
<feature type="compositionally biased region" description="Basic and acidic residues" evidence="1">
    <location>
        <begin position="51"/>
        <end position="70"/>
    </location>
</feature>
<feature type="region of interest" description="Disordered" evidence="1">
    <location>
        <begin position="38"/>
        <end position="70"/>
    </location>
</feature>
<feature type="non-terminal residue" evidence="3">
    <location>
        <position position="168"/>
    </location>
</feature>
<dbReference type="EMBL" id="LGRX02018279">
    <property type="protein sequence ID" value="KAK3260039.1"/>
    <property type="molecule type" value="Genomic_DNA"/>
</dbReference>
<gene>
    <name evidence="3" type="ORF">CYMTET_30989</name>
</gene>
<comment type="caution">
    <text evidence="3">The sequence shown here is derived from an EMBL/GenBank/DDBJ whole genome shotgun (WGS) entry which is preliminary data.</text>
</comment>
<dbReference type="SUPFAM" id="SSF54160">
    <property type="entry name" value="Chromo domain-like"/>
    <property type="match status" value="1"/>
</dbReference>
<feature type="domain" description="Chromo" evidence="2">
    <location>
        <begin position="1"/>
        <end position="42"/>
    </location>
</feature>
<keyword evidence="4" id="KW-1185">Reference proteome</keyword>
<dbReference type="InterPro" id="IPR023780">
    <property type="entry name" value="Chromo_domain"/>
</dbReference>
<accession>A0AAE0FI46</accession>
<protein>
    <recommendedName>
        <fullName evidence="2">Chromo domain-containing protein</fullName>
    </recommendedName>
</protein>
<dbReference type="InterPro" id="IPR000953">
    <property type="entry name" value="Chromo/chromo_shadow_dom"/>
</dbReference>
<dbReference type="Pfam" id="PF00385">
    <property type="entry name" value="Chromo"/>
    <property type="match status" value="1"/>
</dbReference>
<dbReference type="CDD" id="cd00024">
    <property type="entry name" value="CD_CSD"/>
    <property type="match status" value="1"/>
</dbReference>
<reference evidence="3 4" key="1">
    <citation type="journal article" date="2015" name="Genome Biol. Evol.">
        <title>Comparative Genomics of a Bacterivorous Green Alga Reveals Evolutionary Causalities and Consequences of Phago-Mixotrophic Mode of Nutrition.</title>
        <authorList>
            <person name="Burns J.A."/>
            <person name="Paasch A."/>
            <person name="Narechania A."/>
            <person name="Kim E."/>
        </authorList>
    </citation>
    <scope>NUCLEOTIDE SEQUENCE [LARGE SCALE GENOMIC DNA]</scope>
    <source>
        <strain evidence="3 4">PLY_AMNH</strain>
    </source>
</reference>
<dbReference type="Gene3D" id="2.40.50.40">
    <property type="match status" value="1"/>
</dbReference>
<organism evidence="3 4">
    <name type="scientific">Cymbomonas tetramitiformis</name>
    <dbReference type="NCBI Taxonomy" id="36881"/>
    <lineage>
        <taxon>Eukaryota</taxon>
        <taxon>Viridiplantae</taxon>
        <taxon>Chlorophyta</taxon>
        <taxon>Pyramimonadophyceae</taxon>
        <taxon>Pyramimonadales</taxon>
        <taxon>Pyramimonadaceae</taxon>
        <taxon>Cymbomonas</taxon>
    </lineage>
</organism>
<evidence type="ECO:0000256" key="1">
    <source>
        <dbReference type="SAM" id="MobiDB-lite"/>
    </source>
</evidence>
<dbReference type="InterPro" id="IPR016197">
    <property type="entry name" value="Chromo-like_dom_sf"/>
</dbReference>
<evidence type="ECO:0000313" key="4">
    <source>
        <dbReference type="Proteomes" id="UP001190700"/>
    </source>
</evidence>
<dbReference type="PROSITE" id="PS50013">
    <property type="entry name" value="CHROMO_2"/>
    <property type="match status" value="1"/>
</dbReference>
<sequence length="168" mass="18853">MTRWEGLTEEADTWEPIENLVGCESLIAAFRAARKVAEASNVSARAKRKAEKPAEQEGKADEDSQWKDGAKTKRKAACWKYYMCRYSETQPEKIEDVYCKICGPEFTLVVSGNTSKHAQLVSFLDDSDDEIDEVKELAVPESYAVESDCEFTLYLASPPANMSDNLVH</sequence>
<dbReference type="AlphaFoldDB" id="A0AAE0FI46"/>
<evidence type="ECO:0000313" key="3">
    <source>
        <dbReference type="EMBL" id="KAK3260039.1"/>
    </source>
</evidence>
<name>A0AAE0FI46_9CHLO</name>
<evidence type="ECO:0000259" key="2">
    <source>
        <dbReference type="PROSITE" id="PS50013"/>
    </source>
</evidence>